<accession>A0ABR1ETU6</accession>
<proteinExistence type="predicted"/>
<dbReference type="EMBL" id="JAVFWL010000006">
    <property type="protein sequence ID" value="KAK6766008.1"/>
    <property type="molecule type" value="Genomic_DNA"/>
</dbReference>
<dbReference type="Proteomes" id="UP001303046">
    <property type="component" value="Unassembled WGS sequence"/>
</dbReference>
<reference evidence="1 2" key="1">
    <citation type="submission" date="2023-08" db="EMBL/GenBank/DDBJ databases">
        <title>A Necator americanus chromosomal reference genome.</title>
        <authorList>
            <person name="Ilik V."/>
            <person name="Petrzelkova K.J."/>
            <person name="Pardy F."/>
            <person name="Fuh T."/>
            <person name="Niatou-Singa F.S."/>
            <person name="Gouil Q."/>
            <person name="Baker L."/>
            <person name="Ritchie M.E."/>
            <person name="Jex A.R."/>
            <person name="Gazzola D."/>
            <person name="Li H."/>
            <person name="Toshio Fujiwara R."/>
            <person name="Zhan B."/>
            <person name="Aroian R.V."/>
            <person name="Pafco B."/>
            <person name="Schwarz E.M."/>
        </authorList>
    </citation>
    <scope>NUCLEOTIDE SEQUENCE [LARGE SCALE GENOMIC DNA]</scope>
    <source>
        <strain evidence="1 2">Aroian</strain>
        <tissue evidence="1">Whole animal</tissue>
    </source>
</reference>
<gene>
    <name evidence="1" type="primary">Necator_chrX.g25904</name>
    <name evidence="1" type="ORF">RB195_025738</name>
</gene>
<evidence type="ECO:0000313" key="2">
    <source>
        <dbReference type="Proteomes" id="UP001303046"/>
    </source>
</evidence>
<comment type="caution">
    <text evidence="1">The sequence shown here is derived from an EMBL/GenBank/DDBJ whole genome shotgun (WGS) entry which is preliminary data.</text>
</comment>
<sequence length="149" mass="17109">MTIISGNKAEFVSYDSVLCTAADSMNEDIINSDKMQHSLDSIQPLDVESLASVSTSHTAGQYSETEIDVVYRQEMCKRYQHLAPPSKVATENRLRFFDHTVRRSAYRLCRRVQRCPSDSIFKKPSDQERKLWIEVVKEELKTLGVDSQF</sequence>
<name>A0ABR1ETU6_NECAM</name>
<protein>
    <submittedName>
        <fullName evidence="1">Uncharacterized protein</fullName>
    </submittedName>
</protein>
<keyword evidence="2" id="KW-1185">Reference proteome</keyword>
<organism evidence="1 2">
    <name type="scientific">Necator americanus</name>
    <name type="common">Human hookworm</name>
    <dbReference type="NCBI Taxonomy" id="51031"/>
    <lineage>
        <taxon>Eukaryota</taxon>
        <taxon>Metazoa</taxon>
        <taxon>Ecdysozoa</taxon>
        <taxon>Nematoda</taxon>
        <taxon>Chromadorea</taxon>
        <taxon>Rhabditida</taxon>
        <taxon>Rhabditina</taxon>
        <taxon>Rhabditomorpha</taxon>
        <taxon>Strongyloidea</taxon>
        <taxon>Ancylostomatidae</taxon>
        <taxon>Bunostominae</taxon>
        <taxon>Necator</taxon>
    </lineage>
</organism>
<evidence type="ECO:0000313" key="1">
    <source>
        <dbReference type="EMBL" id="KAK6766008.1"/>
    </source>
</evidence>